<dbReference type="RefSeq" id="WP_014706604.1">
    <property type="nucleotide sequence ID" value="NC_017857.3"/>
</dbReference>
<dbReference type="Proteomes" id="UP000009144">
    <property type="component" value="Chromosome"/>
</dbReference>
<dbReference type="AlphaFoldDB" id="I1XIL2"/>
<organism evidence="1 2">
    <name type="scientific">Methylophaga nitratireducenticrescens</name>
    <dbReference type="NCBI Taxonomy" id="754476"/>
    <lineage>
        <taxon>Bacteria</taxon>
        <taxon>Pseudomonadati</taxon>
        <taxon>Pseudomonadota</taxon>
        <taxon>Gammaproteobacteria</taxon>
        <taxon>Thiotrichales</taxon>
        <taxon>Piscirickettsiaceae</taxon>
        <taxon>Methylophaga</taxon>
    </lineage>
</organism>
<sequence>MKNAMLFCIALLFSVGANAATLNLSTVVSLGGATQSIDLNNNSTVLAGGTVSSSGVWTSLFEVTTDVDTPVKVEWSFNPTSSLSSAQLAFGLLTSPGGGYVVGGPTNYNITGDFVFTAILTAGSFFGVDIFNATSDVLKYDLSISAVPVPAALWLFAPALMGLFGLRRQARKMTVA</sequence>
<dbReference type="EMBL" id="CP003390">
    <property type="protein sequence ID" value="AFI84231.1"/>
    <property type="molecule type" value="Genomic_DNA"/>
</dbReference>
<dbReference type="HOGENOM" id="CLU_1523435_0_0_6"/>
<dbReference type="PATRIC" id="fig|754476.3.peg.1385"/>
<evidence type="ECO:0000313" key="2">
    <source>
        <dbReference type="Proteomes" id="UP000009144"/>
    </source>
</evidence>
<reference evidence="1 2" key="1">
    <citation type="journal article" date="2012" name="J. Bacteriol.">
        <title>Complete genome sequences of Methylophaga sp. strain JAM1 and Methylophaga sp. strain JAM7.</title>
        <authorList>
            <person name="Villeneuve C."/>
            <person name="Martineau C."/>
            <person name="Mauffrey F."/>
            <person name="Villemur R."/>
        </authorList>
    </citation>
    <scope>NUCLEOTIDE SEQUENCE [LARGE SCALE GENOMIC DNA]</scope>
    <source>
        <strain evidence="1 2">JAM1</strain>
    </source>
</reference>
<gene>
    <name evidence="1" type="ordered locus">Q7A_1401</name>
</gene>
<dbReference type="KEGG" id="mej:Q7A_1401"/>
<dbReference type="OrthoDB" id="5609961at2"/>
<proteinExistence type="predicted"/>
<name>I1XIL2_METNJ</name>
<dbReference type="eggNOG" id="ENOG502ZWEK">
    <property type="taxonomic scope" value="Bacteria"/>
</dbReference>
<evidence type="ECO:0000313" key="1">
    <source>
        <dbReference type="EMBL" id="AFI84231.1"/>
    </source>
</evidence>
<accession>I1XIL2</accession>
<protein>
    <submittedName>
        <fullName evidence="1">Uncharacterized protein</fullName>
    </submittedName>
</protein>
<keyword evidence="2" id="KW-1185">Reference proteome</keyword>
<reference evidence="1 2" key="2">
    <citation type="journal article" date="2013" name="Int. J. Syst. Evol. Microbiol.">
        <title>Methylophaga nitratireducenticrescens sp. nov. and Methylophaga frappieri sp. nov., isolated from the biofilm of the methanol-fed denitrification system treating the seawater at the Montreal Biodome.</title>
        <authorList>
            <person name="Villeneuve C."/>
            <person name="Martineau C."/>
            <person name="Mauffrey F."/>
            <person name="Villemur R."/>
        </authorList>
    </citation>
    <scope>NUCLEOTIDE SEQUENCE [LARGE SCALE GENOMIC DNA]</scope>
    <source>
        <strain evidence="1 2">JAM1</strain>
    </source>
</reference>